<evidence type="ECO:0000259" key="14">
    <source>
        <dbReference type="Pfam" id="PF01225"/>
    </source>
</evidence>
<feature type="binding site" evidence="12">
    <location>
        <begin position="407"/>
        <end position="410"/>
    </location>
    <ligand>
        <name>meso-2,6-diaminopimelate</name>
        <dbReference type="ChEBI" id="CHEBI:57791"/>
    </ligand>
</feature>
<evidence type="ECO:0000256" key="8">
    <source>
        <dbReference type="ARBA" id="ARBA00022960"/>
    </source>
</evidence>
<dbReference type="Pfam" id="PF01225">
    <property type="entry name" value="Mur_ligase"/>
    <property type="match status" value="1"/>
</dbReference>
<dbReference type="InterPro" id="IPR035911">
    <property type="entry name" value="MurE/MurF_N"/>
</dbReference>
<evidence type="ECO:0000256" key="7">
    <source>
        <dbReference type="ARBA" id="ARBA00022840"/>
    </source>
</evidence>
<comment type="PTM">
    <text evidence="12">Carboxylation is probably crucial for Mg(2+) binding and, consequently, for the gamma-phosphate positioning of ATP.</text>
</comment>
<feature type="modified residue" description="N6-carboxylysine" evidence="12">
    <location>
        <position position="217"/>
    </location>
</feature>
<dbReference type="InterPro" id="IPR036615">
    <property type="entry name" value="Mur_ligase_C_dom_sf"/>
</dbReference>
<evidence type="ECO:0000259" key="16">
    <source>
        <dbReference type="Pfam" id="PF08245"/>
    </source>
</evidence>
<name>A0ABS2QHC9_9BACI</name>
<comment type="cofactor">
    <cofactor evidence="12">
        <name>Mg(2+)</name>
        <dbReference type="ChEBI" id="CHEBI:18420"/>
    </cofactor>
</comment>
<evidence type="ECO:0000256" key="4">
    <source>
        <dbReference type="ARBA" id="ARBA00022598"/>
    </source>
</evidence>
<comment type="function">
    <text evidence="12">Catalyzes the addition of meso-diaminopimelic acid to the nucleotide precursor UDP-N-acetylmuramoyl-L-alanyl-D-glutamate (UMAG) in the biosynthesis of bacterial cell-wall peptidoglycan.</text>
</comment>
<dbReference type="InterPro" id="IPR000713">
    <property type="entry name" value="Mur_ligase_N"/>
</dbReference>
<feature type="binding site" evidence="12">
    <location>
        <begin position="108"/>
        <end position="114"/>
    </location>
    <ligand>
        <name>ATP</name>
        <dbReference type="ChEBI" id="CHEBI:30616"/>
    </ligand>
</feature>
<evidence type="ECO:0000313" key="18">
    <source>
        <dbReference type="Proteomes" id="UP000823486"/>
    </source>
</evidence>
<keyword evidence="5 12" id="KW-0132">Cell division</keyword>
<reference evidence="17 18" key="1">
    <citation type="submission" date="2021-01" db="EMBL/GenBank/DDBJ databases">
        <title>Genomic Encyclopedia of Type Strains, Phase IV (KMG-IV): sequencing the most valuable type-strain genomes for metagenomic binning, comparative biology and taxonomic classification.</title>
        <authorList>
            <person name="Goeker M."/>
        </authorList>
    </citation>
    <scope>NUCLEOTIDE SEQUENCE [LARGE SCALE GENOMIC DNA]</scope>
    <source>
        <strain evidence="17 18">DSM 105482</strain>
    </source>
</reference>
<dbReference type="SUPFAM" id="SSF63418">
    <property type="entry name" value="MurE/MurF N-terminal domain"/>
    <property type="match status" value="1"/>
</dbReference>
<organism evidence="17 18">
    <name type="scientific">Peribacillus deserti</name>
    <dbReference type="NCBI Taxonomy" id="673318"/>
    <lineage>
        <taxon>Bacteria</taxon>
        <taxon>Bacillati</taxon>
        <taxon>Bacillota</taxon>
        <taxon>Bacilli</taxon>
        <taxon>Bacillales</taxon>
        <taxon>Bacillaceae</taxon>
        <taxon>Peribacillus</taxon>
    </lineage>
</organism>
<feature type="short sequence motif" description="Meso-diaminopimelate recognition motif" evidence="12">
    <location>
        <begin position="407"/>
        <end position="410"/>
    </location>
</feature>
<feature type="binding site" evidence="12">
    <location>
        <position position="177"/>
    </location>
    <ligand>
        <name>UDP-N-acetyl-alpha-D-muramoyl-L-alanyl-D-glutamate</name>
        <dbReference type="ChEBI" id="CHEBI:83900"/>
    </ligand>
</feature>
<comment type="pathway">
    <text evidence="1 12 13">Cell wall biogenesis; peptidoglycan biosynthesis.</text>
</comment>
<dbReference type="Proteomes" id="UP000823486">
    <property type="component" value="Unassembled WGS sequence"/>
</dbReference>
<dbReference type="SUPFAM" id="SSF53623">
    <property type="entry name" value="MurD-like peptide ligases, catalytic domain"/>
    <property type="match status" value="1"/>
</dbReference>
<keyword evidence="12" id="KW-0460">Magnesium</keyword>
<comment type="subcellular location">
    <subcellularLocation>
        <location evidence="12 13">Cytoplasm</location>
    </subcellularLocation>
</comment>
<evidence type="ECO:0000256" key="12">
    <source>
        <dbReference type="HAMAP-Rule" id="MF_00208"/>
    </source>
</evidence>
<keyword evidence="8 12" id="KW-0133">Cell shape</keyword>
<dbReference type="Gene3D" id="3.40.1190.10">
    <property type="entry name" value="Mur-like, catalytic domain"/>
    <property type="match status" value="1"/>
</dbReference>
<keyword evidence="10 12" id="KW-0131">Cell cycle</keyword>
<dbReference type="NCBIfam" id="NF001126">
    <property type="entry name" value="PRK00139.1-4"/>
    <property type="match status" value="1"/>
</dbReference>
<dbReference type="InterPro" id="IPR013221">
    <property type="entry name" value="Mur_ligase_cen"/>
</dbReference>
<keyword evidence="7 12" id="KW-0067">ATP-binding</keyword>
<evidence type="ECO:0000256" key="9">
    <source>
        <dbReference type="ARBA" id="ARBA00022984"/>
    </source>
</evidence>
<comment type="caution">
    <text evidence="12">Lacks conserved residue(s) required for the propagation of feature annotation.</text>
</comment>
<dbReference type="PANTHER" id="PTHR23135:SF4">
    <property type="entry name" value="UDP-N-ACETYLMURAMOYL-L-ALANYL-D-GLUTAMATE--2,6-DIAMINOPIMELATE LIGASE MURE HOMOLOG, CHLOROPLASTIC"/>
    <property type="match status" value="1"/>
</dbReference>
<feature type="domain" description="Mur ligase N-terminal catalytic" evidence="14">
    <location>
        <begin position="23"/>
        <end position="93"/>
    </location>
</feature>
<dbReference type="PROSITE" id="PS01011">
    <property type="entry name" value="FOLYLPOLYGLU_SYNT_1"/>
    <property type="match status" value="1"/>
</dbReference>
<dbReference type="InterPro" id="IPR005761">
    <property type="entry name" value="UDP-N-AcMur-Glu-dNH2Pim_ligase"/>
</dbReference>
<dbReference type="InterPro" id="IPR036565">
    <property type="entry name" value="Mur-like_cat_sf"/>
</dbReference>
<proteinExistence type="inferred from homology"/>
<evidence type="ECO:0000256" key="2">
    <source>
        <dbReference type="ARBA" id="ARBA00005898"/>
    </source>
</evidence>
<feature type="binding site" evidence="12">
    <location>
        <position position="383"/>
    </location>
    <ligand>
        <name>meso-2,6-diaminopimelate</name>
        <dbReference type="ChEBI" id="CHEBI:57791"/>
    </ligand>
</feature>
<accession>A0ABS2QHC9</accession>
<dbReference type="GO" id="GO:0008765">
    <property type="term" value="F:UDP-N-acetylmuramoylalanyl-D-glutamate-2,6-diaminopimelate ligase activity"/>
    <property type="evidence" value="ECO:0007669"/>
    <property type="project" value="UniProtKB-EC"/>
</dbReference>
<gene>
    <name evidence="12" type="primary">murE</name>
    <name evidence="17" type="ORF">JOC77_001795</name>
</gene>
<dbReference type="EMBL" id="JAFBFI010000006">
    <property type="protein sequence ID" value="MBM7692365.1"/>
    <property type="molecule type" value="Genomic_DNA"/>
</dbReference>
<protein>
    <recommendedName>
        <fullName evidence="12">UDP-N-acetylmuramoyl-L-alanyl-D-glutamate--2,6-diaminopimelate ligase</fullName>
        <ecNumber evidence="12">6.3.2.13</ecNumber>
    </recommendedName>
    <alternativeName>
        <fullName evidence="12">Meso-A2pm-adding enzyme</fullName>
    </alternativeName>
    <alternativeName>
        <fullName evidence="12">Meso-diaminopimelate-adding enzyme</fullName>
    </alternativeName>
    <alternativeName>
        <fullName evidence="12">UDP-MurNAc-L-Ala-D-Glu:meso-diaminopimelate ligase</fullName>
    </alternativeName>
    <alternativeName>
        <fullName evidence="12">UDP-MurNAc-tripeptide synthetase</fullName>
    </alternativeName>
    <alternativeName>
        <fullName evidence="12">UDP-N-acetylmuramyl-tripeptide synthetase</fullName>
    </alternativeName>
</protein>
<feature type="domain" description="Mur ligase central" evidence="16">
    <location>
        <begin position="106"/>
        <end position="311"/>
    </location>
</feature>
<evidence type="ECO:0000256" key="5">
    <source>
        <dbReference type="ARBA" id="ARBA00022618"/>
    </source>
</evidence>
<evidence type="ECO:0000256" key="3">
    <source>
        <dbReference type="ARBA" id="ARBA00022490"/>
    </source>
</evidence>
<evidence type="ECO:0000256" key="13">
    <source>
        <dbReference type="RuleBase" id="RU004135"/>
    </source>
</evidence>
<evidence type="ECO:0000313" key="17">
    <source>
        <dbReference type="EMBL" id="MBM7692365.1"/>
    </source>
</evidence>
<evidence type="ECO:0000259" key="15">
    <source>
        <dbReference type="Pfam" id="PF02875"/>
    </source>
</evidence>
<evidence type="ECO:0000256" key="1">
    <source>
        <dbReference type="ARBA" id="ARBA00004752"/>
    </source>
</evidence>
<dbReference type="Gene3D" id="3.40.1390.10">
    <property type="entry name" value="MurE/MurF, N-terminal domain"/>
    <property type="match status" value="1"/>
</dbReference>
<feature type="binding site" evidence="12">
    <location>
        <begin position="150"/>
        <end position="151"/>
    </location>
    <ligand>
        <name>UDP-N-acetyl-alpha-D-muramoyl-L-alanyl-D-glutamate</name>
        <dbReference type="ChEBI" id="CHEBI:83900"/>
    </ligand>
</feature>
<keyword evidence="4 12" id="KW-0436">Ligase</keyword>
<comment type="catalytic activity">
    <reaction evidence="12">
        <text>UDP-N-acetyl-alpha-D-muramoyl-L-alanyl-D-glutamate + meso-2,6-diaminopimelate + ATP = UDP-N-acetyl-alpha-D-muramoyl-L-alanyl-gamma-D-glutamyl-meso-2,6-diaminopimelate + ADP + phosphate + H(+)</text>
        <dbReference type="Rhea" id="RHEA:23676"/>
        <dbReference type="ChEBI" id="CHEBI:15378"/>
        <dbReference type="ChEBI" id="CHEBI:30616"/>
        <dbReference type="ChEBI" id="CHEBI:43474"/>
        <dbReference type="ChEBI" id="CHEBI:57791"/>
        <dbReference type="ChEBI" id="CHEBI:83900"/>
        <dbReference type="ChEBI" id="CHEBI:83905"/>
        <dbReference type="ChEBI" id="CHEBI:456216"/>
        <dbReference type="EC" id="6.3.2.13"/>
    </reaction>
</comment>
<evidence type="ECO:0000256" key="10">
    <source>
        <dbReference type="ARBA" id="ARBA00023306"/>
    </source>
</evidence>
<evidence type="ECO:0000256" key="6">
    <source>
        <dbReference type="ARBA" id="ARBA00022741"/>
    </source>
</evidence>
<feature type="binding site" evidence="12">
    <location>
        <position position="457"/>
    </location>
    <ligand>
        <name>meso-2,6-diaminopimelate</name>
        <dbReference type="ChEBI" id="CHEBI:57791"/>
    </ligand>
</feature>
<comment type="caution">
    <text evidence="17">The sequence shown here is derived from an EMBL/GenBank/DDBJ whole genome shotgun (WGS) entry which is preliminary data.</text>
</comment>
<dbReference type="Gene3D" id="3.90.190.20">
    <property type="entry name" value="Mur ligase, C-terminal domain"/>
    <property type="match status" value="1"/>
</dbReference>
<feature type="binding site" evidence="12">
    <location>
        <position position="185"/>
    </location>
    <ligand>
        <name>UDP-N-acetyl-alpha-D-muramoyl-L-alanyl-D-glutamate</name>
        <dbReference type="ChEBI" id="CHEBI:83900"/>
    </ligand>
</feature>
<dbReference type="InterPro" id="IPR004101">
    <property type="entry name" value="Mur_ligase_C"/>
</dbReference>
<comment type="similarity">
    <text evidence="2 12">Belongs to the MurCDEF family. MurE subfamily.</text>
</comment>
<feature type="binding site" evidence="12">
    <location>
        <position position="149"/>
    </location>
    <ligand>
        <name>UDP-N-acetyl-alpha-D-muramoyl-L-alanyl-D-glutamate</name>
        <dbReference type="ChEBI" id="CHEBI:83900"/>
    </ligand>
</feature>
<dbReference type="RefSeq" id="WP_204541720.1">
    <property type="nucleotide sequence ID" value="NZ_JAFBFI010000006.1"/>
</dbReference>
<feature type="binding site" evidence="12">
    <location>
        <position position="461"/>
    </location>
    <ligand>
        <name>meso-2,6-diaminopimelate</name>
        <dbReference type="ChEBI" id="CHEBI:57791"/>
    </ligand>
</feature>
<dbReference type="NCBIfam" id="TIGR01085">
    <property type="entry name" value="murE"/>
    <property type="match status" value="1"/>
</dbReference>
<dbReference type="InterPro" id="IPR018109">
    <property type="entry name" value="Folylpolyglutamate_synth_CS"/>
</dbReference>
<keyword evidence="18" id="KW-1185">Reference proteome</keyword>
<keyword evidence="11 12" id="KW-0961">Cell wall biogenesis/degradation</keyword>
<dbReference type="Pfam" id="PF08245">
    <property type="entry name" value="Mur_ligase_M"/>
    <property type="match status" value="1"/>
</dbReference>
<keyword evidence="6 12" id="KW-0547">Nucleotide-binding</keyword>
<keyword evidence="9 12" id="KW-0573">Peptidoglycan synthesis</keyword>
<dbReference type="PANTHER" id="PTHR23135">
    <property type="entry name" value="MUR LIGASE FAMILY MEMBER"/>
    <property type="match status" value="1"/>
</dbReference>
<dbReference type="Pfam" id="PF02875">
    <property type="entry name" value="Mur_ligase_C"/>
    <property type="match status" value="1"/>
</dbReference>
<sequence length="486" mass="52796">MKLHSLLSHLPLLSPVSVDNPDITSVENDHRLIKEGSLFICVKGYTVDSHDFASLAVERGAKAIIAERELDVKIPVIVVPNTTKAMAILADAFHGHPTQQLNLIGITGTNGKTTTSHLIEKILRDAGSKTGLIGTMYTKIGDEKQETKNTTPDSLTLQKVFKQMTGRGVTHAVMEVSSHALELGRVNGCDFDIAIFTNLTQDHLDFHGTMENYKFAKGLLFSRLGNSYSEAKPKFAVLNADDPASADFMKYTAAHVLTYGIDEAADVMAKNVAISSSGTRFTLTALGESTEVKLKMAGKFSVYNTLAAIAAGLCAGLDIPSMLTSLEAVKGVSGRFELVDEGQDFAVIVDYAHTPDSLENVIRTVKEFAEQRVFVVVGCGGDRDKTKRPLMAQIACELATNPIFTADNPRSEDPLEIIKDMEEGVKGLDYTVIPDRKQAIEHAISEAKSGDVIIIAGKGHETYQIVGDKIHDFDDRLVAREFLVTK</sequence>
<dbReference type="EC" id="6.3.2.13" evidence="12"/>
<keyword evidence="3 12" id="KW-0963">Cytoplasm</keyword>
<dbReference type="HAMAP" id="MF_00208">
    <property type="entry name" value="MurE"/>
    <property type="match status" value="1"/>
</dbReference>
<feature type="domain" description="Mur ligase C-terminal" evidence="15">
    <location>
        <begin position="334"/>
        <end position="459"/>
    </location>
</feature>
<evidence type="ECO:0000256" key="11">
    <source>
        <dbReference type="ARBA" id="ARBA00023316"/>
    </source>
</evidence>
<dbReference type="NCBIfam" id="NF001124">
    <property type="entry name" value="PRK00139.1-2"/>
    <property type="match status" value="1"/>
</dbReference>
<dbReference type="SUPFAM" id="SSF53244">
    <property type="entry name" value="MurD-like peptide ligases, peptide-binding domain"/>
    <property type="match status" value="1"/>
</dbReference>